<evidence type="ECO:0000313" key="6">
    <source>
        <dbReference type="EMBL" id="KTD17855.1"/>
    </source>
</evidence>
<feature type="domain" description="Glycoside hydrolase family 3 N-terminal" evidence="5">
    <location>
        <begin position="25"/>
        <end position="370"/>
    </location>
</feature>
<dbReference type="EMBL" id="LNYJ01000011">
    <property type="protein sequence ID" value="KTD17855.1"/>
    <property type="molecule type" value="Genomic_DNA"/>
</dbReference>
<dbReference type="OrthoDB" id="9786661at2"/>
<reference evidence="6 7" key="1">
    <citation type="submission" date="2015-11" db="EMBL/GenBank/DDBJ databases">
        <title>Genomic analysis of 38 Legionella species identifies large and diverse effector repertoires.</title>
        <authorList>
            <person name="Burstein D."/>
            <person name="Amaro F."/>
            <person name="Zusman T."/>
            <person name="Lifshitz Z."/>
            <person name="Cohen O."/>
            <person name="Gilbert J.A."/>
            <person name="Pupko T."/>
            <person name="Shuman H.A."/>
            <person name="Segal G."/>
        </authorList>
    </citation>
    <scope>NUCLEOTIDE SEQUENCE [LARGE SCALE GENOMIC DNA]</scope>
    <source>
        <strain evidence="6 7">BL-540</strain>
    </source>
</reference>
<dbReference type="InterPro" id="IPR036962">
    <property type="entry name" value="Glyco_hydro_3_N_sf"/>
</dbReference>
<dbReference type="PATRIC" id="fig|456.5.peg.2317"/>
<dbReference type="SUPFAM" id="SSF51445">
    <property type="entry name" value="(Trans)glycosidases"/>
    <property type="match status" value="1"/>
</dbReference>
<dbReference type="Pfam" id="PF00933">
    <property type="entry name" value="Glyco_hydro_3"/>
    <property type="match status" value="1"/>
</dbReference>
<proteinExistence type="inferred from homology"/>
<evidence type="ECO:0000259" key="5">
    <source>
        <dbReference type="Pfam" id="PF00933"/>
    </source>
</evidence>
<evidence type="ECO:0000313" key="7">
    <source>
        <dbReference type="Proteomes" id="UP000055035"/>
    </source>
</evidence>
<feature type="signal peptide" evidence="4">
    <location>
        <begin position="1"/>
        <end position="20"/>
    </location>
</feature>
<dbReference type="PANTHER" id="PTHR30480">
    <property type="entry name" value="BETA-HEXOSAMINIDASE-RELATED"/>
    <property type="match status" value="1"/>
</dbReference>
<dbReference type="GO" id="GO:0005975">
    <property type="term" value="P:carbohydrate metabolic process"/>
    <property type="evidence" value="ECO:0007669"/>
    <property type="project" value="InterPro"/>
</dbReference>
<evidence type="ECO:0000256" key="3">
    <source>
        <dbReference type="ARBA" id="ARBA00023295"/>
    </source>
</evidence>
<dbReference type="Gene3D" id="3.20.20.300">
    <property type="entry name" value="Glycoside hydrolase, family 3, N-terminal domain"/>
    <property type="match status" value="1"/>
</dbReference>
<evidence type="ECO:0000256" key="1">
    <source>
        <dbReference type="ARBA" id="ARBA00005336"/>
    </source>
</evidence>
<accession>A0A0W0VCN7</accession>
<evidence type="ECO:0000256" key="4">
    <source>
        <dbReference type="SAM" id="SignalP"/>
    </source>
</evidence>
<dbReference type="GO" id="GO:0009254">
    <property type="term" value="P:peptidoglycan turnover"/>
    <property type="evidence" value="ECO:0007669"/>
    <property type="project" value="TreeGrafter"/>
</dbReference>
<dbReference type="Proteomes" id="UP000055035">
    <property type="component" value="Unassembled WGS sequence"/>
</dbReference>
<keyword evidence="7" id="KW-1185">Reference proteome</keyword>
<keyword evidence="3" id="KW-0326">Glycosidase</keyword>
<dbReference type="InterPro" id="IPR050226">
    <property type="entry name" value="NagZ_Beta-hexosaminidase"/>
</dbReference>
<dbReference type="GO" id="GO:0004553">
    <property type="term" value="F:hydrolase activity, hydrolyzing O-glycosyl compounds"/>
    <property type="evidence" value="ECO:0007669"/>
    <property type="project" value="InterPro"/>
</dbReference>
<organism evidence="6 7">
    <name type="scientific">Legionella jordanis</name>
    <dbReference type="NCBI Taxonomy" id="456"/>
    <lineage>
        <taxon>Bacteria</taxon>
        <taxon>Pseudomonadati</taxon>
        <taxon>Pseudomonadota</taxon>
        <taxon>Gammaproteobacteria</taxon>
        <taxon>Legionellales</taxon>
        <taxon>Legionellaceae</taxon>
        <taxon>Legionella</taxon>
    </lineage>
</organism>
<evidence type="ECO:0000256" key="2">
    <source>
        <dbReference type="ARBA" id="ARBA00022801"/>
    </source>
</evidence>
<gene>
    <name evidence="6" type="ORF">Ljor_2161</name>
</gene>
<sequence length="377" mass="41484">MKYFKILLALCLFHCGVIQAENISLHDKIGQLLIIGFEGKEINHESPVVQAIERSNIGGVILFDYNYRTQTFDKNIANPEQVKKLNKDLQNSTRAANQKHKRPHLPLIISVDYEGGSVNRLSSDYGFPRIPAAADVGQLTAEAANDVAATMSATLQEAHFNLDFAPDVDVNVNPDNPIIGLLGRSFSANPILVGLYGGIYSQNFLQNSIQCAYKHFPGHGSSNSDSHLGFVDVTDSWQDYELDPYRLLLNSEQACGMLMTAHIVNRNLDASGLPATLSHRVLTDILRGDLQFKGVIITDDMQMKAISEHYGLESAVTLALNAGADMLLFGNQLSDTPQDPEEIIELIAAKVKSGEIAESRINDAYEHVLTFKKSMVQ</sequence>
<keyword evidence="4" id="KW-0732">Signal</keyword>
<dbReference type="InterPro" id="IPR001764">
    <property type="entry name" value="Glyco_hydro_3_N"/>
</dbReference>
<comment type="similarity">
    <text evidence="1">Belongs to the glycosyl hydrolase 3 family.</text>
</comment>
<keyword evidence="2" id="KW-0378">Hydrolase</keyword>
<feature type="chain" id="PRO_5006914673" evidence="4">
    <location>
        <begin position="21"/>
        <end position="377"/>
    </location>
</feature>
<dbReference type="STRING" id="456.Ljor_2161"/>
<name>A0A0W0VCN7_9GAMM</name>
<comment type="caution">
    <text evidence="6">The sequence shown here is derived from an EMBL/GenBank/DDBJ whole genome shotgun (WGS) entry which is preliminary data.</text>
</comment>
<dbReference type="InterPro" id="IPR017853">
    <property type="entry name" value="GH"/>
</dbReference>
<dbReference type="AlphaFoldDB" id="A0A0W0VCN7"/>
<dbReference type="RefSeq" id="WP_058471573.1">
    <property type="nucleotide sequence ID" value="NZ_CAAAIC010000001.1"/>
</dbReference>
<dbReference type="PANTHER" id="PTHR30480:SF16">
    <property type="entry name" value="GLYCOSIDE HYDROLASE FAMILY 3 DOMAIN PROTEIN"/>
    <property type="match status" value="1"/>
</dbReference>
<protein>
    <submittedName>
        <fullName evidence="6">N-acetyl-beta-glucosaminidase</fullName>
    </submittedName>
</protein>